<dbReference type="HAMAP" id="MF_00337">
    <property type="entry name" value="Exonuc_7_S"/>
    <property type="match status" value="1"/>
</dbReference>
<evidence type="ECO:0000313" key="8">
    <source>
        <dbReference type="Proteomes" id="UP000366051"/>
    </source>
</evidence>
<dbReference type="OrthoDB" id="9798666at2"/>
<dbReference type="NCBIfam" id="TIGR01280">
    <property type="entry name" value="xseB"/>
    <property type="match status" value="1"/>
</dbReference>
<evidence type="ECO:0000256" key="4">
    <source>
        <dbReference type="ARBA" id="ARBA00022801"/>
    </source>
</evidence>
<keyword evidence="5 6" id="KW-0269">Exonuclease</keyword>
<evidence type="ECO:0000256" key="2">
    <source>
        <dbReference type="ARBA" id="ARBA00022490"/>
    </source>
</evidence>
<keyword evidence="8" id="KW-1185">Reference proteome</keyword>
<name>A0A5Q2MW20_9FIRM</name>
<dbReference type="GO" id="GO:0005829">
    <property type="term" value="C:cytosol"/>
    <property type="evidence" value="ECO:0007669"/>
    <property type="project" value="TreeGrafter"/>
</dbReference>
<dbReference type="GO" id="GO:0008855">
    <property type="term" value="F:exodeoxyribonuclease VII activity"/>
    <property type="evidence" value="ECO:0007669"/>
    <property type="project" value="UniProtKB-UniRule"/>
</dbReference>
<dbReference type="KEGG" id="hcv:FTV88_0365"/>
<dbReference type="Proteomes" id="UP000366051">
    <property type="component" value="Chromosome"/>
</dbReference>
<accession>A0A5Q2MW20</accession>
<proteinExistence type="inferred from homology"/>
<evidence type="ECO:0000256" key="6">
    <source>
        <dbReference type="HAMAP-Rule" id="MF_00337"/>
    </source>
</evidence>
<comment type="subcellular location">
    <subcellularLocation>
        <location evidence="6">Cytoplasm</location>
    </subcellularLocation>
</comment>
<protein>
    <recommendedName>
        <fullName evidence="6">Exodeoxyribonuclease 7 small subunit</fullName>
        <ecNumber evidence="6">3.1.11.6</ecNumber>
    </recommendedName>
    <alternativeName>
        <fullName evidence="6">Exodeoxyribonuclease VII small subunit</fullName>
        <shortName evidence="6">Exonuclease VII small subunit</shortName>
    </alternativeName>
</protein>
<dbReference type="Gene3D" id="1.10.287.1040">
    <property type="entry name" value="Exonuclease VII, small subunit"/>
    <property type="match status" value="1"/>
</dbReference>
<keyword evidence="4 6" id="KW-0378">Hydrolase</keyword>
<evidence type="ECO:0000256" key="1">
    <source>
        <dbReference type="ARBA" id="ARBA00009998"/>
    </source>
</evidence>
<dbReference type="EMBL" id="CP045875">
    <property type="protein sequence ID" value="QGG46544.1"/>
    <property type="molecule type" value="Genomic_DNA"/>
</dbReference>
<dbReference type="InterPro" id="IPR003761">
    <property type="entry name" value="Exonuc_VII_S"/>
</dbReference>
<dbReference type="PANTHER" id="PTHR34137:SF1">
    <property type="entry name" value="EXODEOXYRIBONUCLEASE 7 SMALL SUBUNIT"/>
    <property type="match status" value="1"/>
</dbReference>
<dbReference type="Pfam" id="PF02609">
    <property type="entry name" value="Exonuc_VII_S"/>
    <property type="match status" value="1"/>
</dbReference>
<dbReference type="AlphaFoldDB" id="A0A5Q2MW20"/>
<dbReference type="GO" id="GO:0006308">
    <property type="term" value="P:DNA catabolic process"/>
    <property type="evidence" value="ECO:0007669"/>
    <property type="project" value="UniProtKB-UniRule"/>
</dbReference>
<keyword evidence="2 6" id="KW-0963">Cytoplasm</keyword>
<organism evidence="7 8">
    <name type="scientific">Heliorestis convoluta</name>
    <dbReference type="NCBI Taxonomy" id="356322"/>
    <lineage>
        <taxon>Bacteria</taxon>
        <taxon>Bacillati</taxon>
        <taxon>Bacillota</taxon>
        <taxon>Clostridia</taxon>
        <taxon>Eubacteriales</taxon>
        <taxon>Heliobacteriaceae</taxon>
        <taxon>Heliorestis</taxon>
    </lineage>
</organism>
<dbReference type="GO" id="GO:0009318">
    <property type="term" value="C:exodeoxyribonuclease VII complex"/>
    <property type="evidence" value="ECO:0007669"/>
    <property type="project" value="UniProtKB-UniRule"/>
</dbReference>
<dbReference type="InterPro" id="IPR037004">
    <property type="entry name" value="Exonuc_VII_ssu_sf"/>
</dbReference>
<comment type="subunit">
    <text evidence="6">Heterooligomer composed of large and small subunits.</text>
</comment>
<dbReference type="RefSeq" id="WP_153724099.1">
    <property type="nucleotide sequence ID" value="NZ_CP045875.1"/>
</dbReference>
<comment type="similarity">
    <text evidence="1 6">Belongs to the XseB family.</text>
</comment>
<keyword evidence="3 6" id="KW-0540">Nuclease</keyword>
<dbReference type="EC" id="3.1.11.6" evidence="6"/>
<dbReference type="PANTHER" id="PTHR34137">
    <property type="entry name" value="EXODEOXYRIBONUCLEASE 7 SMALL SUBUNIT"/>
    <property type="match status" value="1"/>
</dbReference>
<evidence type="ECO:0000313" key="7">
    <source>
        <dbReference type="EMBL" id="QGG46544.1"/>
    </source>
</evidence>
<reference evidence="8" key="1">
    <citation type="submission" date="2019-11" db="EMBL/GenBank/DDBJ databases">
        <title>Genome sequence of Heliorestis convoluta strain HH, an alkaliphilic and minimalistic phototrophic bacterium from a soda lake in Egypt.</title>
        <authorList>
            <person name="Dewey E.D."/>
            <person name="Stokes L.M."/>
            <person name="Burchell B.M."/>
            <person name="Shaffer K.N."/>
            <person name="Huntington A.M."/>
            <person name="Baker J.M."/>
            <person name="Nadendla S."/>
            <person name="Giglio M.G."/>
            <person name="Touchman J.W."/>
            <person name="Blankenship R.E."/>
            <person name="Madigan M.T."/>
            <person name="Sattley W.M."/>
        </authorList>
    </citation>
    <scope>NUCLEOTIDE SEQUENCE [LARGE SCALE GENOMIC DNA]</scope>
    <source>
        <strain evidence="8">HH</strain>
    </source>
</reference>
<evidence type="ECO:0000256" key="5">
    <source>
        <dbReference type="ARBA" id="ARBA00022839"/>
    </source>
</evidence>
<evidence type="ECO:0000256" key="3">
    <source>
        <dbReference type="ARBA" id="ARBA00022722"/>
    </source>
</evidence>
<comment type="catalytic activity">
    <reaction evidence="6">
        <text>Exonucleolytic cleavage in either 5'- to 3'- or 3'- to 5'-direction to yield nucleoside 5'-phosphates.</text>
        <dbReference type="EC" id="3.1.11.6"/>
    </reaction>
</comment>
<comment type="function">
    <text evidence="6">Bidirectionally degrades single-stranded DNA into large acid-insoluble oligonucleotides, which are then degraded further into small acid-soluble oligonucleotides.</text>
</comment>
<sequence length="77" mass="8818">MADREEVNLSYENALARLEEVIRALEKGDVTLDQSLELFQEGIVLVRRCHGQLEAFEAKVQKLIEAPENLELFSTEE</sequence>
<dbReference type="SUPFAM" id="SSF116842">
    <property type="entry name" value="XseB-like"/>
    <property type="match status" value="1"/>
</dbReference>
<gene>
    <name evidence="6 7" type="primary">xseB</name>
    <name evidence="7" type="ORF">FTV88_0365</name>
</gene>